<gene>
    <name evidence="2" type="ORF">QIT00_19565</name>
</gene>
<name>A0ABT6SYP2_9ACTN</name>
<sequence length="350" mass="37771">MSALRRADSPRQYLDREHIETLAAIDEPFPPIVVRIDTMEVVDGLHRLEAAACRGDREISVRWFQGGQEEGYVYAVHANIAHGLPLSLAERRAAAQHILVTHPQWSDRRIAAVAGLSARAVAELRDLENGLSAADGAAVRVGRDDRARPIDPKRGRLLAARLLGEQPDASLRTIAAQAGVSPGTVRDVRARLIRGEDPVPMRQRRAQPESGVAAATASRPSTAPPGASLPTTGDLTGSQATMDVSPTAITGVPAQLRADARVKRPGNEGSTQACDIEATLRSLRQDPALRLTEVGRFLLRTLEPQLLLAAERQRILHRVPGHVAPRLSAAARAYAVSLNEFADQLESGRR</sequence>
<proteinExistence type="predicted"/>
<evidence type="ECO:0000313" key="2">
    <source>
        <dbReference type="EMBL" id="MDI3420724.1"/>
    </source>
</evidence>
<accession>A0ABT6SYP2</accession>
<reference evidence="2 3" key="1">
    <citation type="submission" date="2023-05" db="EMBL/GenBank/DDBJ databases">
        <title>Draft genome sequence of Streptomyces sp. B-S-A12 isolated from a cave soil in Thailand.</title>
        <authorList>
            <person name="Chamroensaksri N."/>
            <person name="Muangham S."/>
        </authorList>
    </citation>
    <scope>NUCLEOTIDE SEQUENCE [LARGE SCALE GENOMIC DNA]</scope>
    <source>
        <strain evidence="2 3">B-S-A12</strain>
    </source>
</reference>
<dbReference type="Proteomes" id="UP001237105">
    <property type="component" value="Unassembled WGS sequence"/>
</dbReference>
<evidence type="ECO:0000256" key="1">
    <source>
        <dbReference type="SAM" id="MobiDB-lite"/>
    </source>
</evidence>
<feature type="compositionally biased region" description="Low complexity" evidence="1">
    <location>
        <begin position="213"/>
        <end position="228"/>
    </location>
</feature>
<evidence type="ECO:0000313" key="3">
    <source>
        <dbReference type="Proteomes" id="UP001237105"/>
    </source>
</evidence>
<dbReference type="EMBL" id="JASCIS010000018">
    <property type="protein sequence ID" value="MDI3420724.1"/>
    <property type="molecule type" value="Genomic_DNA"/>
</dbReference>
<feature type="region of interest" description="Disordered" evidence="1">
    <location>
        <begin position="193"/>
        <end position="241"/>
    </location>
</feature>
<feature type="compositionally biased region" description="Polar residues" evidence="1">
    <location>
        <begin position="229"/>
        <end position="241"/>
    </location>
</feature>
<organism evidence="2 3">
    <name type="scientific">Streptomyces luteolus</name>
    <dbReference type="NCBI Taxonomy" id="3043615"/>
    <lineage>
        <taxon>Bacteria</taxon>
        <taxon>Bacillati</taxon>
        <taxon>Actinomycetota</taxon>
        <taxon>Actinomycetes</taxon>
        <taxon>Kitasatosporales</taxon>
        <taxon>Streptomycetaceae</taxon>
        <taxon>Streptomyces</taxon>
    </lineage>
</organism>
<keyword evidence="3" id="KW-1185">Reference proteome</keyword>
<comment type="caution">
    <text evidence="2">The sequence shown here is derived from an EMBL/GenBank/DDBJ whole genome shotgun (WGS) entry which is preliminary data.</text>
</comment>
<protein>
    <submittedName>
        <fullName evidence="2">ParB/RepB/Spo0J family partition protein</fullName>
    </submittedName>
</protein>
<dbReference type="SUPFAM" id="SSF110849">
    <property type="entry name" value="ParB/Sulfiredoxin"/>
    <property type="match status" value="1"/>
</dbReference>
<dbReference type="InterPro" id="IPR036086">
    <property type="entry name" value="ParB/Sulfiredoxin_sf"/>
</dbReference>
<dbReference type="RefSeq" id="WP_282536591.1">
    <property type="nucleotide sequence ID" value="NZ_JASCIS010000018.1"/>
</dbReference>